<name>A0A3S5C0N1_9PLAT</name>
<proteinExistence type="predicted"/>
<evidence type="ECO:0000313" key="2">
    <source>
        <dbReference type="EMBL" id="VEL27652.1"/>
    </source>
</evidence>
<gene>
    <name evidence="2" type="ORF">PXEA_LOCUS21092</name>
</gene>
<reference evidence="2" key="1">
    <citation type="submission" date="2018-11" db="EMBL/GenBank/DDBJ databases">
        <authorList>
            <consortium name="Pathogen Informatics"/>
        </authorList>
    </citation>
    <scope>NUCLEOTIDE SEQUENCE</scope>
</reference>
<accession>A0A3S5C0N1</accession>
<feature type="region of interest" description="Disordered" evidence="1">
    <location>
        <begin position="53"/>
        <end position="115"/>
    </location>
</feature>
<keyword evidence="3" id="KW-1185">Reference proteome</keyword>
<evidence type="ECO:0000256" key="1">
    <source>
        <dbReference type="SAM" id="MobiDB-lite"/>
    </source>
</evidence>
<dbReference type="AlphaFoldDB" id="A0A3S5C0N1"/>
<feature type="compositionally biased region" description="Low complexity" evidence="1">
    <location>
        <begin position="64"/>
        <end position="91"/>
    </location>
</feature>
<dbReference type="Proteomes" id="UP000784294">
    <property type="component" value="Unassembled WGS sequence"/>
</dbReference>
<evidence type="ECO:0000313" key="3">
    <source>
        <dbReference type="Proteomes" id="UP000784294"/>
    </source>
</evidence>
<organism evidence="2 3">
    <name type="scientific">Protopolystoma xenopodis</name>
    <dbReference type="NCBI Taxonomy" id="117903"/>
    <lineage>
        <taxon>Eukaryota</taxon>
        <taxon>Metazoa</taxon>
        <taxon>Spiralia</taxon>
        <taxon>Lophotrochozoa</taxon>
        <taxon>Platyhelminthes</taxon>
        <taxon>Monogenea</taxon>
        <taxon>Polyopisthocotylea</taxon>
        <taxon>Polystomatidea</taxon>
        <taxon>Polystomatidae</taxon>
        <taxon>Protopolystoma</taxon>
    </lineage>
</organism>
<sequence>MPLLLSTAQSGLSLPAQSPCLPEAVVAGQLWMRSVLANPAAIGLTNQHAGDIKQMQLTPVETGQQQRQKPLSQQPQQQRKQTQKQQTQLKQPVCKDSSKPKERSQLPIPDSHSSVIESKSLTASLTSDANVDATVCTTCPLLLAMGHS</sequence>
<protein>
    <submittedName>
        <fullName evidence="2">Uncharacterized protein</fullName>
    </submittedName>
</protein>
<dbReference type="EMBL" id="CAAALY010088805">
    <property type="protein sequence ID" value="VEL27652.1"/>
    <property type="molecule type" value="Genomic_DNA"/>
</dbReference>
<feature type="non-terminal residue" evidence="2">
    <location>
        <position position="148"/>
    </location>
</feature>
<comment type="caution">
    <text evidence="2">The sequence shown here is derived from an EMBL/GenBank/DDBJ whole genome shotgun (WGS) entry which is preliminary data.</text>
</comment>